<dbReference type="PROSITE" id="PS50928">
    <property type="entry name" value="ABC_TM1"/>
    <property type="match status" value="1"/>
</dbReference>
<feature type="transmembrane region" description="Helical" evidence="9">
    <location>
        <begin position="213"/>
        <end position="230"/>
    </location>
</feature>
<feature type="transmembrane region" description="Helical" evidence="9">
    <location>
        <begin position="39"/>
        <end position="60"/>
    </location>
</feature>
<evidence type="ECO:0000313" key="12">
    <source>
        <dbReference type="Proteomes" id="UP000886879"/>
    </source>
</evidence>
<reference evidence="11" key="2">
    <citation type="journal article" date="2021" name="PeerJ">
        <title>Extensive microbial diversity within the chicken gut microbiome revealed by metagenomics and culture.</title>
        <authorList>
            <person name="Gilroy R."/>
            <person name="Ravi A."/>
            <person name="Getino M."/>
            <person name="Pursley I."/>
            <person name="Horton D.L."/>
            <person name="Alikhan N.F."/>
            <person name="Baker D."/>
            <person name="Gharbi K."/>
            <person name="Hall N."/>
            <person name="Watson M."/>
            <person name="Adriaenssens E.M."/>
            <person name="Foster-Nyarko E."/>
            <person name="Jarju S."/>
            <person name="Secka A."/>
            <person name="Antonio M."/>
            <person name="Oren A."/>
            <person name="Chaudhuri R.R."/>
            <person name="La Ragione R."/>
            <person name="Hildebrand F."/>
            <person name="Pallen M.J."/>
        </authorList>
    </citation>
    <scope>NUCLEOTIDE SEQUENCE</scope>
    <source>
        <strain evidence="11">ChiGjej2B2-12916</strain>
    </source>
</reference>
<comment type="caution">
    <text evidence="11">The sequence shown here is derived from an EMBL/GenBank/DDBJ whole genome shotgun (WGS) entry which is preliminary data.</text>
</comment>
<evidence type="ECO:0000256" key="8">
    <source>
        <dbReference type="ARBA" id="ARBA00023136"/>
    </source>
</evidence>
<dbReference type="NCBIfam" id="TIGR01726">
    <property type="entry name" value="HEQRo_perm_3TM"/>
    <property type="match status" value="1"/>
</dbReference>
<dbReference type="GO" id="GO:0043190">
    <property type="term" value="C:ATP-binding cassette (ABC) transporter complex"/>
    <property type="evidence" value="ECO:0007669"/>
    <property type="project" value="InterPro"/>
</dbReference>
<dbReference type="PANTHER" id="PTHR30614:SF20">
    <property type="entry name" value="GLUTAMINE TRANSPORT SYSTEM PERMEASE PROTEIN GLNP"/>
    <property type="match status" value="1"/>
</dbReference>
<keyword evidence="6" id="KW-0029">Amino-acid transport</keyword>
<dbReference type="PANTHER" id="PTHR30614">
    <property type="entry name" value="MEMBRANE COMPONENT OF AMINO ACID ABC TRANSPORTER"/>
    <property type="match status" value="1"/>
</dbReference>
<dbReference type="SUPFAM" id="SSF161098">
    <property type="entry name" value="MetI-like"/>
    <property type="match status" value="1"/>
</dbReference>
<evidence type="ECO:0000256" key="1">
    <source>
        <dbReference type="ARBA" id="ARBA00004651"/>
    </source>
</evidence>
<evidence type="ECO:0000259" key="10">
    <source>
        <dbReference type="PROSITE" id="PS50928"/>
    </source>
</evidence>
<dbReference type="InterPro" id="IPR000515">
    <property type="entry name" value="MetI-like"/>
</dbReference>
<proteinExistence type="inferred from homology"/>
<dbReference type="GO" id="GO:0022857">
    <property type="term" value="F:transmembrane transporter activity"/>
    <property type="evidence" value="ECO:0007669"/>
    <property type="project" value="InterPro"/>
</dbReference>
<dbReference type="InterPro" id="IPR043429">
    <property type="entry name" value="ArtM/GltK/GlnP/TcyL/YhdX-like"/>
</dbReference>
<keyword evidence="5 9" id="KW-0812">Transmembrane</keyword>
<evidence type="ECO:0000256" key="4">
    <source>
        <dbReference type="ARBA" id="ARBA00022475"/>
    </source>
</evidence>
<dbReference type="Gene3D" id="1.10.3720.10">
    <property type="entry name" value="MetI-like"/>
    <property type="match status" value="1"/>
</dbReference>
<keyword evidence="4" id="KW-1003">Cell membrane</keyword>
<evidence type="ECO:0000256" key="9">
    <source>
        <dbReference type="RuleBase" id="RU363032"/>
    </source>
</evidence>
<dbReference type="InterPro" id="IPR010065">
    <property type="entry name" value="AA_ABC_transptr_permease_3TM"/>
</dbReference>
<comment type="subcellular location">
    <subcellularLocation>
        <location evidence="1 9">Cell membrane</location>
        <topology evidence="1 9">Multi-pass membrane protein</topology>
    </subcellularLocation>
</comment>
<accession>A0A9D0YS66</accession>
<comment type="similarity">
    <text evidence="2">Belongs to the binding-protein-dependent transport system permease family. HisMQ subfamily.</text>
</comment>
<evidence type="ECO:0000256" key="7">
    <source>
        <dbReference type="ARBA" id="ARBA00022989"/>
    </source>
</evidence>
<reference evidence="11" key="1">
    <citation type="submission" date="2020-10" db="EMBL/GenBank/DDBJ databases">
        <authorList>
            <person name="Gilroy R."/>
        </authorList>
    </citation>
    <scope>NUCLEOTIDE SEQUENCE</scope>
    <source>
        <strain evidence="11">ChiGjej2B2-12916</strain>
    </source>
</reference>
<dbReference type="CDD" id="cd06261">
    <property type="entry name" value="TM_PBP2"/>
    <property type="match status" value="1"/>
</dbReference>
<dbReference type="GO" id="GO:0006865">
    <property type="term" value="P:amino acid transport"/>
    <property type="evidence" value="ECO:0007669"/>
    <property type="project" value="UniProtKB-KW"/>
</dbReference>
<evidence type="ECO:0000256" key="2">
    <source>
        <dbReference type="ARBA" id="ARBA00010072"/>
    </source>
</evidence>
<name>A0A9D0YS66_9FIRM</name>
<dbReference type="EMBL" id="DVFO01000003">
    <property type="protein sequence ID" value="HIQ60060.1"/>
    <property type="molecule type" value="Genomic_DNA"/>
</dbReference>
<dbReference type="FunFam" id="1.10.3720.10:FF:000033">
    <property type="entry name" value="Polar amino acid ABC transporter permease"/>
    <property type="match status" value="1"/>
</dbReference>
<keyword evidence="8 9" id="KW-0472">Membrane</keyword>
<evidence type="ECO:0000256" key="5">
    <source>
        <dbReference type="ARBA" id="ARBA00022692"/>
    </source>
</evidence>
<dbReference type="Pfam" id="PF00528">
    <property type="entry name" value="BPD_transp_1"/>
    <property type="match status" value="1"/>
</dbReference>
<dbReference type="Proteomes" id="UP000886879">
    <property type="component" value="Unassembled WGS sequence"/>
</dbReference>
<evidence type="ECO:0000313" key="11">
    <source>
        <dbReference type="EMBL" id="HIQ60060.1"/>
    </source>
</evidence>
<gene>
    <name evidence="11" type="ORF">IAD31_00440</name>
</gene>
<dbReference type="AlphaFoldDB" id="A0A9D0YS66"/>
<evidence type="ECO:0000256" key="3">
    <source>
        <dbReference type="ARBA" id="ARBA00022448"/>
    </source>
</evidence>
<sequence length="244" mass="27352">MLYRLIDWLNELGPRFYTAFIEADRWKLYLQGLGRTLEMTLVALVMGVILGVVVAVIRAAHDQQRAGRRKNPLLAILNFICKIYTTVIRGTPMMVQLLIWTFVIFPSIRDKILVGIIGLGINSGAYVAEIVRGGLMSVDGGQMEAGRSLGLGYLDTMRFIVVPQAFKNILPSLGNELITLFKDTSLVQAIGGMELVYYASTIGGRTFDYMPPYIGIAVMYLCIVVVLTWLQGKLERRLRQSDRR</sequence>
<keyword evidence="3 9" id="KW-0813">Transport</keyword>
<dbReference type="InterPro" id="IPR035906">
    <property type="entry name" value="MetI-like_sf"/>
</dbReference>
<evidence type="ECO:0000256" key="6">
    <source>
        <dbReference type="ARBA" id="ARBA00022970"/>
    </source>
</evidence>
<organism evidence="11 12">
    <name type="scientific">Candidatus Enterenecus faecium</name>
    <dbReference type="NCBI Taxonomy" id="2840780"/>
    <lineage>
        <taxon>Bacteria</taxon>
        <taxon>Bacillati</taxon>
        <taxon>Bacillota</taxon>
        <taxon>Clostridia</taxon>
        <taxon>Eubacteriales</taxon>
        <taxon>Candidatus Enterenecus</taxon>
    </lineage>
</organism>
<protein>
    <submittedName>
        <fullName evidence="11">Amino acid ABC transporter permease</fullName>
    </submittedName>
</protein>
<feature type="domain" description="ABC transmembrane type-1" evidence="10">
    <location>
        <begin position="33"/>
        <end position="231"/>
    </location>
</feature>
<keyword evidence="7 9" id="KW-1133">Transmembrane helix</keyword>